<gene>
    <name evidence="6" type="ORF">C7402_111254</name>
</gene>
<proteinExistence type="inferred from homology"/>
<evidence type="ECO:0000256" key="3">
    <source>
        <dbReference type="ARBA" id="ARBA00023125"/>
    </source>
</evidence>
<dbReference type="InterPro" id="IPR000847">
    <property type="entry name" value="LysR_HTH_N"/>
</dbReference>
<dbReference type="PANTHER" id="PTHR30126:SF2">
    <property type="entry name" value="HTH-TYPE TRANSCRIPTIONAL REGULATOR YJIE"/>
    <property type="match status" value="1"/>
</dbReference>
<evidence type="ECO:0000256" key="1">
    <source>
        <dbReference type="ARBA" id="ARBA00009437"/>
    </source>
</evidence>
<evidence type="ECO:0000256" key="4">
    <source>
        <dbReference type="ARBA" id="ARBA00023163"/>
    </source>
</evidence>
<accession>A0ABX5KPN7</accession>
<dbReference type="RefSeq" id="WP_116612368.1">
    <property type="nucleotide sequence ID" value="NZ_QEOB01000011.1"/>
</dbReference>
<dbReference type="Gene3D" id="1.10.10.10">
    <property type="entry name" value="Winged helix-like DNA-binding domain superfamily/Winged helix DNA-binding domain"/>
    <property type="match status" value="1"/>
</dbReference>
<evidence type="ECO:0000313" key="6">
    <source>
        <dbReference type="EMBL" id="PVX81352.1"/>
    </source>
</evidence>
<evidence type="ECO:0000259" key="5">
    <source>
        <dbReference type="PROSITE" id="PS50931"/>
    </source>
</evidence>
<keyword evidence="4" id="KW-0804">Transcription</keyword>
<dbReference type="InterPro" id="IPR036388">
    <property type="entry name" value="WH-like_DNA-bd_sf"/>
</dbReference>
<dbReference type="PROSITE" id="PS50931">
    <property type="entry name" value="HTH_LYSR"/>
    <property type="match status" value="1"/>
</dbReference>
<keyword evidence="2" id="KW-0805">Transcription regulation</keyword>
<comment type="caution">
    <text evidence="6">The sequence shown here is derived from an EMBL/GenBank/DDBJ whole genome shotgun (WGS) entry which is preliminary data.</text>
</comment>
<dbReference type="InterPro" id="IPR005119">
    <property type="entry name" value="LysR_subst-bd"/>
</dbReference>
<keyword evidence="7" id="KW-1185">Reference proteome</keyword>
<dbReference type="EMBL" id="QEOB01000011">
    <property type="protein sequence ID" value="PVX81352.1"/>
    <property type="molecule type" value="Genomic_DNA"/>
</dbReference>
<feature type="domain" description="HTH lysR-type" evidence="5">
    <location>
        <begin position="1"/>
        <end position="58"/>
    </location>
</feature>
<dbReference type="SUPFAM" id="SSF46785">
    <property type="entry name" value="Winged helix' DNA-binding domain"/>
    <property type="match status" value="1"/>
</dbReference>
<reference evidence="6 7" key="1">
    <citation type="submission" date="2018-05" db="EMBL/GenBank/DDBJ databases">
        <title>Genomic Encyclopedia of Type Strains, Phase IV (KMG-V): Genome sequencing to study the core and pangenomes of soil and plant-associated prokaryotes.</title>
        <authorList>
            <person name="Whitman W."/>
        </authorList>
    </citation>
    <scope>NUCLEOTIDE SEQUENCE [LARGE SCALE GENOMIC DNA]</scope>
    <source>
        <strain evidence="6 7">SCZa-39</strain>
    </source>
</reference>
<name>A0ABX5KPN7_9BURK</name>
<evidence type="ECO:0000313" key="7">
    <source>
        <dbReference type="Proteomes" id="UP000245712"/>
    </source>
</evidence>
<dbReference type="SUPFAM" id="SSF53850">
    <property type="entry name" value="Periplasmic binding protein-like II"/>
    <property type="match status" value="1"/>
</dbReference>
<organism evidence="6 7">
    <name type="scientific">Paraburkholderia unamae</name>
    <dbReference type="NCBI Taxonomy" id="219649"/>
    <lineage>
        <taxon>Bacteria</taxon>
        <taxon>Pseudomonadati</taxon>
        <taxon>Pseudomonadota</taxon>
        <taxon>Betaproteobacteria</taxon>
        <taxon>Burkholderiales</taxon>
        <taxon>Burkholderiaceae</taxon>
        <taxon>Paraburkholderia</taxon>
    </lineage>
</organism>
<dbReference type="InterPro" id="IPR036390">
    <property type="entry name" value="WH_DNA-bd_sf"/>
</dbReference>
<keyword evidence="3" id="KW-0238">DNA-binding</keyword>
<dbReference type="PANTHER" id="PTHR30126">
    <property type="entry name" value="HTH-TYPE TRANSCRIPTIONAL REGULATOR"/>
    <property type="match status" value="1"/>
</dbReference>
<dbReference type="Proteomes" id="UP000245712">
    <property type="component" value="Unassembled WGS sequence"/>
</dbReference>
<sequence length="304" mass="34321">MELKWLEDFVSLATTLSFSRSAQERCVTQSTFSRRIKQLEQWLGTTLVSRVSFPAELTRDGRLFLPVARETIETFYATRRLFEARTHDIRPTLTFSALHTLAVTFFPAWLCEVSEQMSAFYPRLCPDHGGIEDNINTLVEGEVDFLLTYAHESVPMLLDQTRFPRHVLGTEQVWPVCASPARERPLDRAISEHTALDYLSYGGDSFFGVALARLFRERAAFERNDVYENTIAVGLKAMAMAGWGVAWLPESLIRDELAAGTLSPASDDPAWRFTVDICIYRNADATRPVVDEFWAALRPADAGA</sequence>
<evidence type="ECO:0000256" key="2">
    <source>
        <dbReference type="ARBA" id="ARBA00023015"/>
    </source>
</evidence>
<dbReference type="CDD" id="cd05466">
    <property type="entry name" value="PBP2_LTTR_substrate"/>
    <property type="match status" value="1"/>
</dbReference>
<dbReference type="Pfam" id="PF03466">
    <property type="entry name" value="LysR_substrate"/>
    <property type="match status" value="1"/>
</dbReference>
<protein>
    <submittedName>
        <fullName evidence="6">LysR family transcriptional regulator</fullName>
    </submittedName>
</protein>
<comment type="similarity">
    <text evidence="1">Belongs to the LysR transcriptional regulatory family.</text>
</comment>
<dbReference type="Pfam" id="PF00126">
    <property type="entry name" value="HTH_1"/>
    <property type="match status" value="1"/>
</dbReference>
<dbReference type="Gene3D" id="3.40.190.290">
    <property type="match status" value="1"/>
</dbReference>